<organism evidence="12 13">
    <name type="scientific">Angustibacter luteus</name>
    <dbReference type="NCBI Taxonomy" id="658456"/>
    <lineage>
        <taxon>Bacteria</taxon>
        <taxon>Bacillati</taxon>
        <taxon>Actinomycetota</taxon>
        <taxon>Actinomycetes</taxon>
        <taxon>Kineosporiales</taxon>
        <taxon>Kineosporiaceae</taxon>
    </lineage>
</organism>
<dbReference type="PROSITE" id="PS51371">
    <property type="entry name" value="CBS"/>
    <property type="match status" value="2"/>
</dbReference>
<dbReference type="InterPro" id="IPR000644">
    <property type="entry name" value="CBS_dom"/>
</dbReference>
<evidence type="ECO:0000256" key="1">
    <source>
        <dbReference type="ARBA" id="ARBA00004651"/>
    </source>
</evidence>
<comment type="subcellular location">
    <subcellularLocation>
        <location evidence="1">Cell membrane</location>
        <topology evidence="1">Multi-pass membrane protein</topology>
    </subcellularLocation>
</comment>
<name>A0ABW1JIB2_9ACTN</name>
<protein>
    <submittedName>
        <fullName evidence="12">Hemolysin family protein</fullName>
    </submittedName>
</protein>
<keyword evidence="7" id="KW-0129">CBS domain</keyword>
<dbReference type="Pfam" id="PF01595">
    <property type="entry name" value="CNNM"/>
    <property type="match status" value="1"/>
</dbReference>
<keyword evidence="3 8" id="KW-0812">Transmembrane</keyword>
<dbReference type="PROSITE" id="PS51846">
    <property type="entry name" value="CNNM"/>
    <property type="match status" value="1"/>
</dbReference>
<accession>A0ABW1JIB2</accession>
<comment type="caution">
    <text evidence="12">The sequence shown here is derived from an EMBL/GenBank/DDBJ whole genome shotgun (WGS) entry which is preliminary data.</text>
</comment>
<feature type="transmembrane region" description="Helical" evidence="9">
    <location>
        <begin position="6"/>
        <end position="30"/>
    </location>
</feature>
<feature type="domain" description="CBS" evidence="10">
    <location>
        <begin position="220"/>
        <end position="280"/>
    </location>
</feature>
<evidence type="ECO:0000256" key="5">
    <source>
        <dbReference type="ARBA" id="ARBA00022989"/>
    </source>
</evidence>
<keyword evidence="2" id="KW-1003">Cell membrane</keyword>
<keyword evidence="6 8" id="KW-0472">Membrane</keyword>
<feature type="transmembrane region" description="Helical" evidence="9">
    <location>
        <begin position="98"/>
        <end position="119"/>
    </location>
</feature>
<keyword evidence="13" id="KW-1185">Reference proteome</keyword>
<evidence type="ECO:0000256" key="4">
    <source>
        <dbReference type="ARBA" id="ARBA00022737"/>
    </source>
</evidence>
<keyword evidence="5 8" id="KW-1133">Transmembrane helix</keyword>
<dbReference type="PANTHER" id="PTHR43099">
    <property type="entry name" value="UPF0053 PROTEIN YRKA"/>
    <property type="match status" value="1"/>
</dbReference>
<reference evidence="13" key="1">
    <citation type="journal article" date="2019" name="Int. J. Syst. Evol. Microbiol.">
        <title>The Global Catalogue of Microorganisms (GCM) 10K type strain sequencing project: providing services to taxonomists for standard genome sequencing and annotation.</title>
        <authorList>
            <consortium name="The Broad Institute Genomics Platform"/>
            <consortium name="The Broad Institute Genome Sequencing Center for Infectious Disease"/>
            <person name="Wu L."/>
            <person name="Ma J."/>
        </authorList>
    </citation>
    <scope>NUCLEOTIDE SEQUENCE [LARGE SCALE GENOMIC DNA]</scope>
    <source>
        <strain evidence="13">KACC 14249</strain>
    </source>
</reference>
<proteinExistence type="predicted"/>
<feature type="domain" description="CNNM transmembrane" evidence="11">
    <location>
        <begin position="1"/>
        <end position="202"/>
    </location>
</feature>
<sequence length="345" mass="36157">MSSGTALLVAVALLLANAFFVGAEFAVMAARRSQIEVLAAGGSRRARSTLWAMEHVSVMLACAQLGVTVCSLSLGAVAEPALAHLIAEPLEALGASPAAVHTVAFAISLAIVVYLHVVIGEMVPKNLAIAGPDRAALVLAPPLVALSRALAPVIRLLNGLANGCLRLVGVEPKDEVTSTFTAQEVSSIVAESQREGLLGDAHDLVTGALEFSQRCARDVAVPLDELVTVSGGATPADVERLVARTGFSRFAVVDGSGAVVGYLHLKDVLYADDERYDQPVPAKRVRSLVTVSSADEVEDVLATMQRSGAHLARVVEDDEVTGVVFLEDVLEELVGEVRDETRRQA</sequence>
<feature type="domain" description="CBS" evidence="10">
    <location>
        <begin position="284"/>
        <end position="340"/>
    </location>
</feature>
<evidence type="ECO:0000256" key="7">
    <source>
        <dbReference type="PROSITE-ProRule" id="PRU00703"/>
    </source>
</evidence>
<dbReference type="CDD" id="cd04590">
    <property type="entry name" value="CBS_pair_CorC_HlyC_assoc"/>
    <property type="match status" value="1"/>
</dbReference>
<gene>
    <name evidence="12" type="ORF">ACFQDO_15270</name>
</gene>
<dbReference type="PANTHER" id="PTHR43099:SF5">
    <property type="entry name" value="HLYC_CORC FAMILY TRANSPORTER"/>
    <property type="match status" value="1"/>
</dbReference>
<dbReference type="InterPro" id="IPR051676">
    <property type="entry name" value="UPF0053_domain"/>
</dbReference>
<evidence type="ECO:0000259" key="11">
    <source>
        <dbReference type="PROSITE" id="PS51846"/>
    </source>
</evidence>
<evidence type="ECO:0000256" key="2">
    <source>
        <dbReference type="ARBA" id="ARBA00022475"/>
    </source>
</evidence>
<dbReference type="InterPro" id="IPR046342">
    <property type="entry name" value="CBS_dom_sf"/>
</dbReference>
<evidence type="ECO:0000259" key="10">
    <source>
        <dbReference type="PROSITE" id="PS51371"/>
    </source>
</evidence>
<evidence type="ECO:0000313" key="13">
    <source>
        <dbReference type="Proteomes" id="UP001596189"/>
    </source>
</evidence>
<dbReference type="EMBL" id="JBHSRD010000004">
    <property type="protein sequence ID" value="MFC6008498.1"/>
    <property type="molecule type" value="Genomic_DNA"/>
</dbReference>
<dbReference type="RefSeq" id="WP_345714803.1">
    <property type="nucleotide sequence ID" value="NZ_BAABFP010000002.1"/>
</dbReference>
<evidence type="ECO:0000256" key="6">
    <source>
        <dbReference type="ARBA" id="ARBA00023136"/>
    </source>
</evidence>
<dbReference type="InterPro" id="IPR044751">
    <property type="entry name" value="Ion_transp-like_CBS"/>
</dbReference>
<evidence type="ECO:0000256" key="3">
    <source>
        <dbReference type="ARBA" id="ARBA00022692"/>
    </source>
</evidence>
<dbReference type="InterPro" id="IPR002550">
    <property type="entry name" value="CNNM"/>
</dbReference>
<evidence type="ECO:0000313" key="12">
    <source>
        <dbReference type="EMBL" id="MFC6008498.1"/>
    </source>
</evidence>
<dbReference type="Gene3D" id="3.10.580.10">
    <property type="entry name" value="CBS-domain"/>
    <property type="match status" value="1"/>
</dbReference>
<feature type="transmembrane region" description="Helical" evidence="9">
    <location>
        <begin position="51"/>
        <end position="78"/>
    </location>
</feature>
<evidence type="ECO:0000256" key="8">
    <source>
        <dbReference type="PROSITE-ProRule" id="PRU01193"/>
    </source>
</evidence>
<dbReference type="SMART" id="SM00116">
    <property type="entry name" value="CBS"/>
    <property type="match status" value="2"/>
</dbReference>
<dbReference type="Pfam" id="PF00571">
    <property type="entry name" value="CBS"/>
    <property type="match status" value="2"/>
</dbReference>
<dbReference type="Proteomes" id="UP001596189">
    <property type="component" value="Unassembled WGS sequence"/>
</dbReference>
<dbReference type="SUPFAM" id="SSF54631">
    <property type="entry name" value="CBS-domain pair"/>
    <property type="match status" value="1"/>
</dbReference>
<evidence type="ECO:0000256" key="9">
    <source>
        <dbReference type="SAM" id="Phobius"/>
    </source>
</evidence>
<keyword evidence="4" id="KW-0677">Repeat</keyword>